<keyword evidence="1" id="KW-0328">Glycosyltransferase</keyword>
<dbReference type="Pfam" id="PF13439">
    <property type="entry name" value="Glyco_transf_4"/>
    <property type="match status" value="1"/>
</dbReference>
<keyword evidence="5" id="KW-1185">Reference proteome</keyword>
<dbReference type="EMBL" id="WVUH01000111">
    <property type="protein sequence ID" value="MBO4207243.1"/>
    <property type="molecule type" value="Genomic_DNA"/>
</dbReference>
<dbReference type="Proteomes" id="UP000823521">
    <property type="component" value="Unassembled WGS sequence"/>
</dbReference>
<keyword evidence="2" id="KW-0808">Transferase</keyword>
<evidence type="ECO:0000259" key="3">
    <source>
        <dbReference type="Pfam" id="PF13439"/>
    </source>
</evidence>
<sequence length="501" mass="54590">MLVDNGVNGDSRVQKAARSAAEAGWEVVLLGKSPTGRPQSWQLGDAEVRLLPVPAPLAKPRHQYRRRWLRGLLGYPPGGIAAQRAQTVRAWRADLALRDAQRAAAARTGVPAPTGPRTGAGLRRAEETAVGLLDRWVSFRERQTTRSPRTLHGPFDRAVTAFWQSTMGDRAWRKLEPGLWDWELAFGPVVDALAPDLIHANDFRMLGVAARAKIRAAVKGRTVKLVWDAHEFLPGVRPVRHNARWLPAHCAHEREYARHADAVMTVSDSLAELLATTHGLAETPAVVLNAPEAVAPQAGADAEPLPDLRARCGVGPGTPLLVYSGAAAEQRGLGIMVEALPQLSGMHVAFVVNSPDGAYVQGLLTRAGELGVADRVHVLPYVSHWQVVPFLAGADVGVIPIHHWPNHEIALITKFFEYSHARLPLVVSDVKTMAATVRSTGQGEVFRAEDVADYVRAVRAVLADPGRYRAAYDRPGLLANWTWEAQARVLDGVYARLLPDR</sequence>
<dbReference type="Gene3D" id="3.40.50.2000">
    <property type="entry name" value="Glycogen Phosphorylase B"/>
    <property type="match status" value="2"/>
</dbReference>
<feature type="domain" description="Glycosyltransferase subfamily 4-like N-terminal" evidence="3">
    <location>
        <begin position="184"/>
        <end position="287"/>
    </location>
</feature>
<dbReference type="Pfam" id="PF13692">
    <property type="entry name" value="Glyco_trans_1_4"/>
    <property type="match status" value="1"/>
</dbReference>
<gene>
    <name evidence="4" type="ORF">GSF22_14675</name>
</gene>
<protein>
    <submittedName>
        <fullName evidence="4">Glycosyltransferase</fullName>
    </submittedName>
</protein>
<evidence type="ECO:0000256" key="2">
    <source>
        <dbReference type="ARBA" id="ARBA00022679"/>
    </source>
</evidence>
<dbReference type="RefSeq" id="WP_208814142.1">
    <property type="nucleotide sequence ID" value="NZ_WVUH01000111.1"/>
</dbReference>
<evidence type="ECO:0000313" key="5">
    <source>
        <dbReference type="Proteomes" id="UP000823521"/>
    </source>
</evidence>
<dbReference type="PANTHER" id="PTHR12526">
    <property type="entry name" value="GLYCOSYLTRANSFERASE"/>
    <property type="match status" value="1"/>
</dbReference>
<accession>A0ABS3VSA8</accession>
<organism evidence="4 5">
    <name type="scientific">Micromonospora echinofusca</name>
    <dbReference type="NCBI Taxonomy" id="47858"/>
    <lineage>
        <taxon>Bacteria</taxon>
        <taxon>Bacillati</taxon>
        <taxon>Actinomycetota</taxon>
        <taxon>Actinomycetes</taxon>
        <taxon>Micromonosporales</taxon>
        <taxon>Micromonosporaceae</taxon>
        <taxon>Micromonospora</taxon>
    </lineage>
</organism>
<evidence type="ECO:0000256" key="1">
    <source>
        <dbReference type="ARBA" id="ARBA00022676"/>
    </source>
</evidence>
<evidence type="ECO:0000313" key="4">
    <source>
        <dbReference type="EMBL" id="MBO4207243.1"/>
    </source>
</evidence>
<reference evidence="4 5" key="1">
    <citation type="submission" date="2019-12" db="EMBL/GenBank/DDBJ databases">
        <title>Whole genome sequencing of endophytic Actinobacterium Micromonospora sp. MPMI6T.</title>
        <authorList>
            <person name="Evv R."/>
            <person name="Podile A.R."/>
        </authorList>
    </citation>
    <scope>NUCLEOTIDE SEQUENCE [LARGE SCALE GENOMIC DNA]</scope>
    <source>
        <strain evidence="4 5">MPMI6</strain>
    </source>
</reference>
<proteinExistence type="predicted"/>
<dbReference type="CDD" id="cd03801">
    <property type="entry name" value="GT4_PimA-like"/>
    <property type="match status" value="1"/>
</dbReference>
<comment type="caution">
    <text evidence="4">The sequence shown here is derived from an EMBL/GenBank/DDBJ whole genome shotgun (WGS) entry which is preliminary data.</text>
</comment>
<dbReference type="InterPro" id="IPR028098">
    <property type="entry name" value="Glyco_trans_4-like_N"/>
</dbReference>
<dbReference type="PANTHER" id="PTHR12526:SF600">
    <property type="entry name" value="GLYCOSYL TRANSFERASE GROUP 1"/>
    <property type="match status" value="1"/>
</dbReference>
<name>A0ABS3VSA8_MICEH</name>
<dbReference type="SUPFAM" id="SSF53756">
    <property type="entry name" value="UDP-Glycosyltransferase/glycogen phosphorylase"/>
    <property type="match status" value="1"/>
</dbReference>